<name>A0ABQ6CUH6_9HYPH</name>
<evidence type="ECO:0000313" key="2">
    <source>
        <dbReference type="EMBL" id="GLS23242.1"/>
    </source>
</evidence>
<dbReference type="SUPFAM" id="SSF103491">
    <property type="entry name" value="Preprotein translocase SecY subunit"/>
    <property type="match status" value="1"/>
</dbReference>
<dbReference type="Gene3D" id="1.10.3370.10">
    <property type="entry name" value="SecY subunit domain"/>
    <property type="match status" value="1"/>
</dbReference>
<evidence type="ECO:0000313" key="3">
    <source>
        <dbReference type="Proteomes" id="UP001156882"/>
    </source>
</evidence>
<feature type="transmembrane region" description="Helical" evidence="1">
    <location>
        <begin position="307"/>
        <end position="329"/>
    </location>
</feature>
<dbReference type="PRINTS" id="PR00303">
    <property type="entry name" value="SECYTRNLCASE"/>
</dbReference>
<keyword evidence="3" id="KW-1185">Reference proteome</keyword>
<proteinExistence type="predicted"/>
<reference evidence="3" key="1">
    <citation type="journal article" date="2019" name="Int. J. Syst. Evol. Microbiol.">
        <title>The Global Catalogue of Microorganisms (GCM) 10K type strain sequencing project: providing services to taxonomists for standard genome sequencing and annotation.</title>
        <authorList>
            <consortium name="The Broad Institute Genomics Platform"/>
            <consortium name="The Broad Institute Genome Sequencing Center for Infectious Disease"/>
            <person name="Wu L."/>
            <person name="Ma J."/>
        </authorList>
    </citation>
    <scope>NUCLEOTIDE SEQUENCE [LARGE SCALE GENOMIC DNA]</scope>
    <source>
        <strain evidence="3">NBRC 101365</strain>
    </source>
</reference>
<feature type="transmembrane region" description="Helical" evidence="1">
    <location>
        <begin position="116"/>
        <end position="139"/>
    </location>
</feature>
<feature type="transmembrane region" description="Helical" evidence="1">
    <location>
        <begin position="226"/>
        <end position="245"/>
    </location>
</feature>
<keyword evidence="1" id="KW-0472">Membrane</keyword>
<feature type="transmembrane region" description="Helical" evidence="1">
    <location>
        <begin position="182"/>
        <end position="205"/>
    </location>
</feature>
<feature type="transmembrane region" description="Helical" evidence="1">
    <location>
        <begin position="265"/>
        <end position="286"/>
    </location>
</feature>
<accession>A0ABQ6CUH6</accession>
<feature type="transmembrane region" description="Helical" evidence="1">
    <location>
        <begin position="83"/>
        <end position="104"/>
    </location>
</feature>
<feature type="transmembrane region" description="Helical" evidence="1">
    <location>
        <begin position="151"/>
        <end position="170"/>
    </location>
</feature>
<protein>
    <submittedName>
        <fullName evidence="2">Uncharacterized protein</fullName>
    </submittedName>
</protein>
<comment type="caution">
    <text evidence="2">The sequence shown here is derived from an EMBL/GenBank/DDBJ whole genome shotgun (WGS) entry which is preliminary data.</text>
</comment>
<keyword evidence="1" id="KW-0812">Transmembrane</keyword>
<evidence type="ECO:0000256" key="1">
    <source>
        <dbReference type="SAM" id="Phobius"/>
    </source>
</evidence>
<dbReference type="Proteomes" id="UP001156882">
    <property type="component" value="Unassembled WGS sequence"/>
</dbReference>
<dbReference type="RefSeq" id="WP_284316158.1">
    <property type="nucleotide sequence ID" value="NZ_BSPC01000069.1"/>
</dbReference>
<dbReference type="EMBL" id="BSPC01000069">
    <property type="protein sequence ID" value="GLS23242.1"/>
    <property type="molecule type" value="Genomic_DNA"/>
</dbReference>
<feature type="transmembrane region" description="Helical" evidence="1">
    <location>
        <begin position="42"/>
        <end position="62"/>
    </location>
</feature>
<dbReference type="InterPro" id="IPR023201">
    <property type="entry name" value="SecY_dom_sf"/>
</dbReference>
<feature type="transmembrane region" description="Helical" evidence="1">
    <location>
        <begin position="341"/>
        <end position="363"/>
    </location>
</feature>
<organism evidence="2 3">
    <name type="scientific">Labrys miyagiensis</name>
    <dbReference type="NCBI Taxonomy" id="346912"/>
    <lineage>
        <taxon>Bacteria</taxon>
        <taxon>Pseudomonadati</taxon>
        <taxon>Pseudomonadota</taxon>
        <taxon>Alphaproteobacteria</taxon>
        <taxon>Hyphomicrobiales</taxon>
        <taxon>Xanthobacteraceae</taxon>
        <taxon>Labrys</taxon>
    </lineage>
</organism>
<sequence>MRAQAFVLVGLLLAYIAGSVIPLIPLPFDIFATASRPVSTSVFAPFGFGLEAFIGPLALLELAKLVSPRLANWQIRSIRNASWLNDGVLVVAMIVVGLQAYGIFRVAHVIRSEDVGVFSLVAGIASYVGATALLTWLAYLITDNGPSEGFWLLWILPPVVASSKIAVALYELTAKGTMPLFTLLLEVGFTLSACVGLVVANLVLIGGPDPSTKAAINPDKALAERLASMAIIWPPLLTYVILNLARPVLAHFVTRTAEPPVWFRSYSVVYCLLVAGLIMLFSWAYARRRLVSWHEIGNVFDTNPSPYYVPAPFWLLGLLQAMICVGELILRHVMPYWHSLFNGPALIVLVTVAMSFIRGWGFLPLKPRPSDRR</sequence>
<gene>
    <name evidence="2" type="ORF">GCM10007874_62620</name>
</gene>
<keyword evidence="1" id="KW-1133">Transmembrane helix</keyword>